<evidence type="ECO:0000313" key="4">
    <source>
        <dbReference type="Proteomes" id="UP000029738"/>
    </source>
</evidence>
<dbReference type="STRING" id="1479485.DA73_0227725"/>
<sequence length="193" mass="21118">MALTASTMLPLGTQAPDFELPDVRTGETISLSSFTGKKALLIMFICQHCPFVKHVKQELAQLGKDYLSKDLAIVAISANDAKNYPDDSPESLKKMAVELDFNFPLCYDDSQETAKAYTAACTPDFFLFDADRRLAYRGQLDDSRPSNGKPVTGADLRAAIEAVLAERSLLSEQKPSVGCNIKWKPGNAPSYFG</sequence>
<dbReference type="OrthoDB" id="9809746at2"/>
<dbReference type="GO" id="GO:0016209">
    <property type="term" value="F:antioxidant activity"/>
    <property type="evidence" value="ECO:0007669"/>
    <property type="project" value="InterPro"/>
</dbReference>
<dbReference type="InterPro" id="IPR036249">
    <property type="entry name" value="Thioredoxin-like_sf"/>
</dbReference>
<dbReference type="Pfam" id="PF00578">
    <property type="entry name" value="AhpC-TSA"/>
    <property type="match status" value="1"/>
</dbReference>
<dbReference type="Proteomes" id="UP000029738">
    <property type="component" value="Unassembled WGS sequence"/>
</dbReference>
<gene>
    <name evidence="3" type="ORF">DA73_0227725</name>
    <name evidence="2" type="ORF">DA73_0400038925</name>
</gene>
<dbReference type="InterPro" id="IPR047262">
    <property type="entry name" value="PRX-like1"/>
</dbReference>
<dbReference type="InterPro" id="IPR000866">
    <property type="entry name" value="AhpC/TSA"/>
</dbReference>
<dbReference type="GO" id="GO:0016491">
    <property type="term" value="F:oxidoreductase activity"/>
    <property type="evidence" value="ECO:0007669"/>
    <property type="project" value="InterPro"/>
</dbReference>
<evidence type="ECO:0000313" key="2">
    <source>
        <dbReference type="EMBL" id="KAF3883712.1"/>
    </source>
</evidence>
<dbReference type="AlphaFoldDB" id="A0A0C1QSI4"/>
<name>A0A0C1QSI4_9CYAN</name>
<organism evidence="3">
    <name type="scientific">Tolypothrix bouteillei VB521301</name>
    <dbReference type="NCBI Taxonomy" id="1479485"/>
    <lineage>
        <taxon>Bacteria</taxon>
        <taxon>Bacillati</taxon>
        <taxon>Cyanobacteriota</taxon>
        <taxon>Cyanophyceae</taxon>
        <taxon>Nostocales</taxon>
        <taxon>Tolypothrichaceae</taxon>
        <taxon>Tolypothrix</taxon>
    </lineage>
</organism>
<dbReference type="InterPro" id="IPR013766">
    <property type="entry name" value="Thioredoxin_domain"/>
</dbReference>
<dbReference type="Gene3D" id="3.40.30.10">
    <property type="entry name" value="Glutaredoxin"/>
    <property type="match status" value="1"/>
</dbReference>
<keyword evidence="4" id="KW-1185">Reference proteome</keyword>
<dbReference type="PANTHER" id="PTHR43640">
    <property type="entry name" value="OS07G0260300 PROTEIN"/>
    <property type="match status" value="1"/>
</dbReference>
<dbReference type="PANTHER" id="PTHR43640:SF1">
    <property type="entry name" value="THIOREDOXIN-DEPENDENT PEROXIREDOXIN"/>
    <property type="match status" value="1"/>
</dbReference>
<feature type="domain" description="Thioredoxin" evidence="1">
    <location>
        <begin position="9"/>
        <end position="165"/>
    </location>
</feature>
<dbReference type="EMBL" id="JHEG02000058">
    <property type="protein sequence ID" value="KIE08389.1"/>
    <property type="molecule type" value="Genomic_DNA"/>
</dbReference>
<proteinExistence type="predicted"/>
<evidence type="ECO:0000313" key="3">
    <source>
        <dbReference type="EMBL" id="KIE08389.1"/>
    </source>
</evidence>
<comment type="caution">
    <text evidence="3">The sequence shown here is derived from an EMBL/GenBank/DDBJ whole genome shotgun (WGS) entry which is preliminary data.</text>
</comment>
<protein>
    <submittedName>
        <fullName evidence="3">Alkyl hydroperoxide reductase</fullName>
    </submittedName>
    <submittedName>
        <fullName evidence="2">Thioredoxin family protein</fullName>
    </submittedName>
</protein>
<dbReference type="CDD" id="cd02969">
    <property type="entry name" value="PRX_like1"/>
    <property type="match status" value="1"/>
</dbReference>
<evidence type="ECO:0000259" key="1">
    <source>
        <dbReference type="PROSITE" id="PS51352"/>
    </source>
</evidence>
<dbReference type="EMBL" id="JHEG04000002">
    <property type="protein sequence ID" value="KAF3883712.1"/>
    <property type="molecule type" value="Genomic_DNA"/>
</dbReference>
<dbReference type="PROSITE" id="PS51352">
    <property type="entry name" value="THIOREDOXIN_2"/>
    <property type="match status" value="1"/>
</dbReference>
<dbReference type="SUPFAM" id="SSF52833">
    <property type="entry name" value="Thioredoxin-like"/>
    <property type="match status" value="1"/>
</dbReference>
<accession>A0A0C1QSI4</accession>
<reference evidence="2" key="2">
    <citation type="submission" date="2019-11" db="EMBL/GenBank/DDBJ databases">
        <title>Improved Assembly of Tolypothrix boutellei genome.</title>
        <authorList>
            <person name="Sarangi A.N."/>
            <person name="Mukherjee M."/>
            <person name="Ghosh S."/>
            <person name="Singh D."/>
            <person name="Das A."/>
            <person name="Kant S."/>
            <person name="Prusty A."/>
            <person name="Tripathy S."/>
        </authorList>
    </citation>
    <scope>NUCLEOTIDE SEQUENCE</scope>
    <source>
        <strain evidence="2">VB521301</strain>
    </source>
</reference>
<reference evidence="3" key="1">
    <citation type="journal article" date="2015" name="Genome Announc.">
        <title>Draft Genome Sequence of Tolypothrix boutellei Strain VB521301.</title>
        <authorList>
            <person name="Chandrababunaidu M.M."/>
            <person name="Singh D."/>
            <person name="Sen D."/>
            <person name="Bhan S."/>
            <person name="Das S."/>
            <person name="Gupta A."/>
            <person name="Adhikary S.P."/>
            <person name="Tripathy S."/>
        </authorList>
    </citation>
    <scope>NUCLEOTIDE SEQUENCE</scope>
    <source>
        <strain evidence="3">VB521301</strain>
    </source>
</reference>
<dbReference type="RefSeq" id="WP_038077121.1">
    <property type="nucleotide sequence ID" value="NZ_JHEG04000002.1"/>
</dbReference>